<protein>
    <submittedName>
        <fullName evidence="8">MATE family efflux transporter</fullName>
    </submittedName>
</protein>
<feature type="transmembrane region" description="Helical" evidence="7">
    <location>
        <begin position="12"/>
        <end position="37"/>
    </location>
</feature>
<accession>A0ABR7R0B6</accession>
<keyword evidence="3" id="KW-1003">Cell membrane</keyword>
<comment type="caution">
    <text evidence="8">The sequence shown here is derived from an EMBL/GenBank/DDBJ whole genome shotgun (WGS) entry which is preliminary data.</text>
</comment>
<evidence type="ECO:0000256" key="4">
    <source>
        <dbReference type="ARBA" id="ARBA00022692"/>
    </source>
</evidence>
<keyword evidence="4 7" id="KW-0812">Transmembrane</keyword>
<keyword evidence="5 7" id="KW-1133">Transmembrane helix</keyword>
<gene>
    <name evidence="8" type="ORF">FcAc13_11465</name>
</gene>
<evidence type="ECO:0000256" key="2">
    <source>
        <dbReference type="ARBA" id="ARBA00022448"/>
    </source>
</evidence>
<keyword evidence="9" id="KW-1185">Reference proteome</keyword>
<evidence type="ECO:0000256" key="1">
    <source>
        <dbReference type="ARBA" id="ARBA00004429"/>
    </source>
</evidence>
<feature type="transmembrane region" description="Helical" evidence="7">
    <location>
        <begin position="190"/>
        <end position="215"/>
    </location>
</feature>
<dbReference type="InterPro" id="IPR002528">
    <property type="entry name" value="MATE_fam"/>
</dbReference>
<sequence length="450" mass="50561">MKADRAVVDQSLFSLSWPIFIDIFLHLSTLLINTYMISRVSIAMLAATTVANQFFDIFIPIFNFIGIGCSVVVAQYLGAKNYQQARHAIHLSIAFNLIIGLLCYLFISLFGYQVLKTMNTPNSILDLSFEYFHILGVCLFFEAIVIIMASCIRVYGYSQAVMYVSLIMNIITVSGNFLVLYGYWGFPQWGLVGVAWSTVVGRVIGVLLLTFIILYHLKIKAELRLFIHWNKTVLKQILKIGLPSAGENLSWTGQVLVMTAFIGLMGETTLAAQALYLQLAYFMMLFAIAIGVGNEIIVGHLVGARKFEQAYKQTFSSLKLGIIVTAIVVIPFFLFRETIVAGFTNNSDVMTILLPIFILSLFLEPGRTQNIIMVNALRATGDARFPFYMALIFMWGVAIPIGYYLGITLQMGLLGIWIGFACDEWLRGLANAWRWKSKQWQSKSLDLNHD</sequence>
<feature type="transmembrane region" description="Helical" evidence="7">
    <location>
        <begin position="385"/>
        <end position="405"/>
    </location>
</feature>
<comment type="subcellular location">
    <subcellularLocation>
        <location evidence="1">Cell inner membrane</location>
        <topology evidence="1">Multi-pass membrane protein</topology>
    </subcellularLocation>
</comment>
<keyword evidence="6 7" id="KW-0472">Membrane</keyword>
<feature type="transmembrane region" description="Helical" evidence="7">
    <location>
        <begin position="255"/>
        <end position="276"/>
    </location>
</feature>
<dbReference type="InterPro" id="IPR047135">
    <property type="entry name" value="YsiQ"/>
</dbReference>
<dbReference type="PANTHER" id="PTHR42925">
    <property type="entry name" value="MULTIDRUG AND TOXIN EFFLUX PROTEIN MATE FAMILY"/>
    <property type="match status" value="1"/>
</dbReference>
<dbReference type="NCBIfam" id="TIGR00797">
    <property type="entry name" value="matE"/>
    <property type="match status" value="1"/>
</dbReference>
<evidence type="ECO:0000256" key="7">
    <source>
        <dbReference type="SAM" id="Phobius"/>
    </source>
</evidence>
<evidence type="ECO:0000313" key="8">
    <source>
        <dbReference type="EMBL" id="MBC9131918.1"/>
    </source>
</evidence>
<feature type="transmembrane region" description="Helical" evidence="7">
    <location>
        <begin position="131"/>
        <end position="149"/>
    </location>
</feature>
<feature type="transmembrane region" description="Helical" evidence="7">
    <location>
        <begin position="161"/>
        <end position="184"/>
    </location>
</feature>
<dbReference type="InterPro" id="IPR048279">
    <property type="entry name" value="MdtK-like"/>
</dbReference>
<feature type="transmembrane region" description="Helical" evidence="7">
    <location>
        <begin position="57"/>
        <end position="77"/>
    </location>
</feature>
<organism evidence="8 9">
    <name type="scientific">Frischella japonica</name>
    <dbReference type="NCBI Taxonomy" id="2741544"/>
    <lineage>
        <taxon>Bacteria</taxon>
        <taxon>Pseudomonadati</taxon>
        <taxon>Pseudomonadota</taxon>
        <taxon>Gammaproteobacteria</taxon>
        <taxon>Orbales</taxon>
        <taxon>Orbaceae</taxon>
        <taxon>Frischella</taxon>
    </lineage>
</organism>
<feature type="transmembrane region" description="Helical" evidence="7">
    <location>
        <begin position="282"/>
        <end position="303"/>
    </location>
</feature>
<dbReference type="Pfam" id="PF01554">
    <property type="entry name" value="MatE"/>
    <property type="match status" value="2"/>
</dbReference>
<dbReference type="RefSeq" id="WP_187756352.1">
    <property type="nucleotide sequence ID" value="NZ_JABURY010000021.1"/>
</dbReference>
<dbReference type="CDD" id="cd13134">
    <property type="entry name" value="MATE_like_8"/>
    <property type="match status" value="1"/>
</dbReference>
<evidence type="ECO:0000256" key="3">
    <source>
        <dbReference type="ARBA" id="ARBA00022475"/>
    </source>
</evidence>
<evidence type="ECO:0000256" key="5">
    <source>
        <dbReference type="ARBA" id="ARBA00022989"/>
    </source>
</evidence>
<reference evidence="8 9" key="1">
    <citation type="submission" date="2020-06" db="EMBL/GenBank/DDBJ databases">
        <title>Frischella cerana isolated from Apis cerana gut homogenate.</title>
        <authorList>
            <person name="Wolter L.A."/>
            <person name="Suenami S."/>
            <person name="Miyazaki R."/>
        </authorList>
    </citation>
    <scope>NUCLEOTIDE SEQUENCE [LARGE SCALE GENOMIC DNA]</scope>
    <source>
        <strain evidence="8 9">Ac13</strain>
    </source>
</reference>
<feature type="transmembrane region" description="Helical" evidence="7">
    <location>
        <begin position="347"/>
        <end position="364"/>
    </location>
</feature>
<name>A0ABR7R0B6_9GAMM</name>
<evidence type="ECO:0000256" key="6">
    <source>
        <dbReference type="ARBA" id="ARBA00023136"/>
    </source>
</evidence>
<feature type="transmembrane region" description="Helical" evidence="7">
    <location>
        <begin position="315"/>
        <end position="335"/>
    </location>
</feature>
<evidence type="ECO:0000313" key="9">
    <source>
        <dbReference type="Proteomes" id="UP000651208"/>
    </source>
</evidence>
<keyword evidence="2" id="KW-0813">Transport</keyword>
<dbReference type="Proteomes" id="UP000651208">
    <property type="component" value="Unassembled WGS sequence"/>
</dbReference>
<feature type="transmembrane region" description="Helical" evidence="7">
    <location>
        <begin position="89"/>
        <end position="111"/>
    </location>
</feature>
<dbReference type="PANTHER" id="PTHR42925:SF1">
    <property type="entry name" value="VIRULENCE FACTOR MVIN"/>
    <property type="match status" value="1"/>
</dbReference>
<dbReference type="EMBL" id="JABURY010000021">
    <property type="protein sequence ID" value="MBC9131918.1"/>
    <property type="molecule type" value="Genomic_DNA"/>
</dbReference>
<dbReference type="PIRSF" id="PIRSF006603">
    <property type="entry name" value="DinF"/>
    <property type="match status" value="1"/>
</dbReference>
<proteinExistence type="predicted"/>